<gene>
    <name evidence="1" type="ORF">SAMN03080601_02300</name>
</gene>
<dbReference type="Proteomes" id="UP000191055">
    <property type="component" value="Unassembled WGS sequence"/>
</dbReference>
<dbReference type="STRING" id="889453.SAMN03080601_02300"/>
<name>A0A1T5HH33_9BACT</name>
<sequence length="77" mass="9067">MPNQAFSLYKFEFKPSLNKKSRLLFKEAGFKYPGFLFHFLFRETQNPPLLATEPKKEEKEIIKIGSVSLHDNKILLH</sequence>
<proteinExistence type="predicted"/>
<evidence type="ECO:0000313" key="1">
    <source>
        <dbReference type="EMBL" id="SKC19841.1"/>
    </source>
</evidence>
<accession>A0A1T5HH33</accession>
<dbReference type="AlphaFoldDB" id="A0A1T5HH33"/>
<protein>
    <submittedName>
        <fullName evidence="1">Uncharacterized protein</fullName>
    </submittedName>
</protein>
<keyword evidence="2" id="KW-1185">Reference proteome</keyword>
<dbReference type="EMBL" id="FUYV01000013">
    <property type="protein sequence ID" value="SKC19841.1"/>
    <property type="molecule type" value="Genomic_DNA"/>
</dbReference>
<reference evidence="1 2" key="1">
    <citation type="submission" date="2017-02" db="EMBL/GenBank/DDBJ databases">
        <authorList>
            <person name="Peterson S.W."/>
        </authorList>
    </citation>
    <scope>NUCLEOTIDE SEQUENCE [LARGE SCALE GENOMIC DNA]</scope>
    <source>
        <strain evidence="1 2">DSM 24412</strain>
    </source>
</reference>
<organism evidence="1 2">
    <name type="scientific">Alkalitalea saponilacus</name>
    <dbReference type="NCBI Taxonomy" id="889453"/>
    <lineage>
        <taxon>Bacteria</taxon>
        <taxon>Pseudomonadati</taxon>
        <taxon>Bacteroidota</taxon>
        <taxon>Bacteroidia</taxon>
        <taxon>Marinilabiliales</taxon>
        <taxon>Marinilabiliaceae</taxon>
        <taxon>Alkalitalea</taxon>
    </lineage>
</organism>
<evidence type="ECO:0000313" key="2">
    <source>
        <dbReference type="Proteomes" id="UP000191055"/>
    </source>
</evidence>